<keyword evidence="4" id="KW-0804">Transcription</keyword>
<comment type="caution">
    <text evidence="8">The sequence shown here is derived from an EMBL/GenBank/DDBJ whole genome shotgun (WGS) entry which is preliminary data.</text>
</comment>
<organism evidence="8 9">
    <name type="scientific">Eleusine coracana subsp. coracana</name>
    <dbReference type="NCBI Taxonomy" id="191504"/>
    <lineage>
        <taxon>Eukaryota</taxon>
        <taxon>Viridiplantae</taxon>
        <taxon>Streptophyta</taxon>
        <taxon>Embryophyta</taxon>
        <taxon>Tracheophyta</taxon>
        <taxon>Spermatophyta</taxon>
        <taxon>Magnoliopsida</taxon>
        <taxon>Liliopsida</taxon>
        <taxon>Poales</taxon>
        <taxon>Poaceae</taxon>
        <taxon>PACMAD clade</taxon>
        <taxon>Chloridoideae</taxon>
        <taxon>Cynodonteae</taxon>
        <taxon>Eleusininae</taxon>
        <taxon>Eleusine</taxon>
    </lineage>
</organism>
<comment type="similarity">
    <text evidence="2">Belongs to the bHLH protein family.</text>
</comment>
<evidence type="ECO:0000256" key="5">
    <source>
        <dbReference type="ARBA" id="ARBA00023242"/>
    </source>
</evidence>
<feature type="compositionally biased region" description="Low complexity" evidence="6">
    <location>
        <begin position="236"/>
        <end position="251"/>
    </location>
</feature>
<sequence length="356" mass="38535">MEDSSLFLQWAMTTLHHEHQQAVAVDDDCGEPIFPSLQALREASQAAEMVQELIAEAHPTNSWSSSDGNNKLPPRAMDHNIWPASPNSERRVPSRSHGGTNSPVSWNFSAAAARPRNDELPAETAAATRGLSDPVNGSPPARRAGLKSSGSMAPSYGQDHIIVERKRREKINQRFIELSSVIPGLKKMNKASILYDATRHVKELQEKIKELEAGGRNGRSNETVVVVKRPCLHGAAAASDGDGSSLSASSGTRTPAANKQLPEIEVQFSDKSVMVRIHCENGKSVVVKVLAEIEELHLGIIHANVMPFSASTVIITITAKVEEGFTITAEDIARRLNSVLLPVHSSCSSPDELENN</sequence>
<dbReference type="PANTHER" id="PTHR45959">
    <property type="entry name" value="BHLH TRANSCRIPTION FACTOR"/>
    <property type="match status" value="1"/>
</dbReference>
<dbReference type="EMBL" id="BQKI01000006">
    <property type="protein sequence ID" value="GJM96145.1"/>
    <property type="molecule type" value="Genomic_DNA"/>
</dbReference>
<evidence type="ECO:0000256" key="1">
    <source>
        <dbReference type="ARBA" id="ARBA00004123"/>
    </source>
</evidence>
<dbReference type="AlphaFoldDB" id="A0AAV5CDG7"/>
<dbReference type="PANTHER" id="PTHR45959:SF53">
    <property type="entry name" value="BHLH DOMAIN-CONTAINING PROTEIN"/>
    <property type="match status" value="1"/>
</dbReference>
<dbReference type="PROSITE" id="PS50888">
    <property type="entry name" value="BHLH"/>
    <property type="match status" value="1"/>
</dbReference>
<keyword evidence="9" id="KW-1185">Reference proteome</keyword>
<keyword evidence="5" id="KW-0539">Nucleus</keyword>
<dbReference type="InterPro" id="IPR011598">
    <property type="entry name" value="bHLH_dom"/>
</dbReference>
<evidence type="ECO:0000256" key="3">
    <source>
        <dbReference type="ARBA" id="ARBA00023015"/>
    </source>
</evidence>
<proteinExistence type="inferred from homology"/>
<evidence type="ECO:0000256" key="6">
    <source>
        <dbReference type="SAM" id="MobiDB-lite"/>
    </source>
</evidence>
<dbReference type="Proteomes" id="UP001054889">
    <property type="component" value="Unassembled WGS sequence"/>
</dbReference>
<accession>A0AAV5CDG7</accession>
<evidence type="ECO:0000256" key="2">
    <source>
        <dbReference type="ARBA" id="ARBA00005510"/>
    </source>
</evidence>
<dbReference type="Gene3D" id="4.10.280.10">
    <property type="entry name" value="Helix-loop-helix DNA-binding domain"/>
    <property type="match status" value="1"/>
</dbReference>
<dbReference type="InterPro" id="IPR052610">
    <property type="entry name" value="bHLH_transcription_regulator"/>
</dbReference>
<feature type="region of interest" description="Disordered" evidence="6">
    <location>
        <begin position="57"/>
        <end position="155"/>
    </location>
</feature>
<dbReference type="GO" id="GO:0005634">
    <property type="term" value="C:nucleus"/>
    <property type="evidence" value="ECO:0007669"/>
    <property type="project" value="UniProtKB-SubCell"/>
</dbReference>
<name>A0AAV5CDG7_ELECO</name>
<gene>
    <name evidence="8" type="primary">ga12958</name>
    <name evidence="8" type="ORF">PR202_ga12958</name>
</gene>
<evidence type="ECO:0000313" key="9">
    <source>
        <dbReference type="Proteomes" id="UP001054889"/>
    </source>
</evidence>
<feature type="domain" description="BHLH" evidence="7">
    <location>
        <begin position="155"/>
        <end position="204"/>
    </location>
</feature>
<reference evidence="8" key="2">
    <citation type="submission" date="2021-12" db="EMBL/GenBank/DDBJ databases">
        <title>Resequencing data analysis of finger millet.</title>
        <authorList>
            <person name="Hatakeyama M."/>
            <person name="Aluri S."/>
            <person name="Balachadran M.T."/>
            <person name="Sivarajan S.R."/>
            <person name="Poveda L."/>
            <person name="Shimizu-Inatsugi R."/>
            <person name="Schlapbach R."/>
            <person name="Sreeman S.M."/>
            <person name="Shimizu K.K."/>
        </authorList>
    </citation>
    <scope>NUCLEOTIDE SEQUENCE</scope>
</reference>
<dbReference type="InterPro" id="IPR036638">
    <property type="entry name" value="HLH_DNA-bd_sf"/>
</dbReference>
<keyword evidence="3" id="KW-0805">Transcription regulation</keyword>
<evidence type="ECO:0000313" key="8">
    <source>
        <dbReference type="EMBL" id="GJM96145.1"/>
    </source>
</evidence>
<dbReference type="SUPFAM" id="SSF47459">
    <property type="entry name" value="HLH, helix-loop-helix DNA-binding domain"/>
    <property type="match status" value="1"/>
</dbReference>
<protein>
    <recommendedName>
        <fullName evidence="7">BHLH domain-containing protein</fullName>
    </recommendedName>
</protein>
<feature type="compositionally biased region" description="Polar residues" evidence="6">
    <location>
        <begin position="97"/>
        <end position="108"/>
    </location>
</feature>
<dbReference type="Pfam" id="PF00010">
    <property type="entry name" value="HLH"/>
    <property type="match status" value="1"/>
</dbReference>
<feature type="region of interest" description="Disordered" evidence="6">
    <location>
        <begin position="236"/>
        <end position="258"/>
    </location>
</feature>
<dbReference type="InterPro" id="IPR054502">
    <property type="entry name" value="bHLH-TF_ACT-like_plant"/>
</dbReference>
<feature type="compositionally biased region" description="Polar residues" evidence="6">
    <location>
        <begin position="59"/>
        <end position="69"/>
    </location>
</feature>
<reference evidence="8" key="1">
    <citation type="journal article" date="2018" name="DNA Res.">
        <title>Multiple hybrid de novo genome assembly of finger millet, an orphan allotetraploid crop.</title>
        <authorList>
            <person name="Hatakeyama M."/>
            <person name="Aluri S."/>
            <person name="Balachadran M.T."/>
            <person name="Sivarajan S.R."/>
            <person name="Patrignani A."/>
            <person name="Gruter S."/>
            <person name="Poveda L."/>
            <person name="Shimizu-Inatsugi R."/>
            <person name="Baeten J."/>
            <person name="Francoijs K.J."/>
            <person name="Nataraja K.N."/>
            <person name="Reddy Y.A.N."/>
            <person name="Phadnis S."/>
            <person name="Ravikumar R.L."/>
            <person name="Schlapbach R."/>
            <person name="Sreeman S.M."/>
            <person name="Shimizu K.K."/>
        </authorList>
    </citation>
    <scope>NUCLEOTIDE SEQUENCE</scope>
</reference>
<dbReference type="Pfam" id="PF22754">
    <property type="entry name" value="bHLH-TF_ACT-like_plant"/>
    <property type="match status" value="1"/>
</dbReference>
<evidence type="ECO:0000256" key="4">
    <source>
        <dbReference type="ARBA" id="ARBA00023163"/>
    </source>
</evidence>
<evidence type="ECO:0000259" key="7">
    <source>
        <dbReference type="PROSITE" id="PS50888"/>
    </source>
</evidence>
<dbReference type="SMART" id="SM00353">
    <property type="entry name" value="HLH"/>
    <property type="match status" value="1"/>
</dbReference>
<dbReference type="GO" id="GO:0046983">
    <property type="term" value="F:protein dimerization activity"/>
    <property type="evidence" value="ECO:0007669"/>
    <property type="project" value="InterPro"/>
</dbReference>
<comment type="subcellular location">
    <subcellularLocation>
        <location evidence="1">Nucleus</location>
    </subcellularLocation>
</comment>